<gene>
    <name evidence="1" type="ORF">LNP81_12925</name>
</gene>
<reference evidence="1" key="1">
    <citation type="submission" date="2021-11" db="EMBL/GenBank/DDBJ databases">
        <title>Description of novel Flavobacterium species.</title>
        <authorList>
            <person name="Saticioglu I.B."/>
            <person name="Ay H."/>
            <person name="Altun S."/>
            <person name="Duman M."/>
        </authorList>
    </citation>
    <scope>NUCLEOTIDE SEQUENCE</scope>
    <source>
        <strain evidence="1">F-30</strain>
    </source>
</reference>
<accession>A0ABS8MEN9</accession>
<comment type="caution">
    <text evidence="1">The sequence shown here is derived from an EMBL/GenBank/DDBJ whole genome shotgun (WGS) entry which is preliminary data.</text>
</comment>
<proteinExistence type="predicted"/>
<evidence type="ECO:0000313" key="1">
    <source>
        <dbReference type="EMBL" id="MCC9063893.1"/>
    </source>
</evidence>
<evidence type="ECO:0000313" key="2">
    <source>
        <dbReference type="Proteomes" id="UP001430679"/>
    </source>
</evidence>
<dbReference type="GO" id="GO:0016746">
    <property type="term" value="F:acyltransferase activity"/>
    <property type="evidence" value="ECO:0007669"/>
    <property type="project" value="UniProtKB-KW"/>
</dbReference>
<name>A0ABS8MEN9_9FLAO</name>
<protein>
    <submittedName>
        <fullName evidence="1">GNAT family N-acetyltransferase</fullName>
        <ecNumber evidence="1">2.3.1.-</ecNumber>
    </submittedName>
</protein>
<dbReference type="EMBL" id="JAJJMM010000001">
    <property type="protein sequence ID" value="MCC9063893.1"/>
    <property type="molecule type" value="Genomic_DNA"/>
</dbReference>
<dbReference type="EC" id="2.3.1.-" evidence="1"/>
<dbReference type="InterPro" id="IPR016181">
    <property type="entry name" value="Acyl_CoA_acyltransferase"/>
</dbReference>
<dbReference type="RefSeq" id="WP_230036405.1">
    <property type="nucleotide sequence ID" value="NZ_JAJJMM010000001.1"/>
</dbReference>
<keyword evidence="2" id="KW-1185">Reference proteome</keyword>
<keyword evidence="1" id="KW-0012">Acyltransferase</keyword>
<dbReference type="SUPFAM" id="SSF55729">
    <property type="entry name" value="Acyl-CoA N-acyltransferases (Nat)"/>
    <property type="match status" value="1"/>
</dbReference>
<dbReference type="Gene3D" id="3.40.630.30">
    <property type="match status" value="1"/>
</dbReference>
<organism evidence="1 2">
    <name type="scientific">Flavobacterium piscisymbiosum</name>
    <dbReference type="NCBI Taxonomy" id="2893753"/>
    <lineage>
        <taxon>Bacteria</taxon>
        <taxon>Pseudomonadati</taxon>
        <taxon>Bacteroidota</taxon>
        <taxon>Flavobacteriia</taxon>
        <taxon>Flavobacteriales</taxon>
        <taxon>Flavobacteriaceae</taxon>
        <taxon>Flavobacterium</taxon>
    </lineage>
</organism>
<dbReference type="Proteomes" id="UP001430679">
    <property type="component" value="Unassembled WGS sequence"/>
</dbReference>
<sequence>MTKYTVKKYDQNDYKIWNDFIAQAKNATFLFHRDFMEYHKDRFEDFSLMVYQDEKLISILPANKVGNSLYSHQGLTYGGLVYTTKVKAEKAEAVLDAVLSFLKENLFEIFYYKPIPNFYFPEGNNEVDFFLFKRGAVINRKEMNLAVNLELPLQISKSKLKHFRRIEDLDLDIIEDDDFNPFWLTILEPRLLEKFNVKPVHTKEEILLLKQSFPENIRQYSVYLNDEIIAGITIFETENVVKSQYGATSKKGEEVRALDFLFINLIEKYKRKGKRFFDMGIVNEENESGYHSGLLKQKEELGSMVYNQDFYKIEIK</sequence>
<keyword evidence="1" id="KW-0808">Transferase</keyword>